<protein>
    <submittedName>
        <fullName evidence="3">Uncharacterized protein</fullName>
    </submittedName>
</protein>
<feature type="transmembrane region" description="Helical" evidence="2">
    <location>
        <begin position="20"/>
        <end position="39"/>
    </location>
</feature>
<feature type="compositionally biased region" description="Low complexity" evidence="1">
    <location>
        <begin position="47"/>
        <end position="57"/>
    </location>
</feature>
<comment type="caution">
    <text evidence="3">The sequence shown here is derived from an EMBL/GenBank/DDBJ whole genome shotgun (WGS) entry which is preliminary data.</text>
</comment>
<dbReference type="Proteomes" id="UP000291422">
    <property type="component" value="Unassembled WGS sequence"/>
</dbReference>
<keyword evidence="2" id="KW-0472">Membrane</keyword>
<dbReference type="AlphaFoldDB" id="A0A4Q4NAK3"/>
<keyword evidence="2" id="KW-1133">Transmembrane helix</keyword>
<name>A0A4Q4NAK3_ALTAL</name>
<organism evidence="3 4">
    <name type="scientific">Alternaria alternata</name>
    <name type="common">Alternaria rot fungus</name>
    <name type="synonym">Torula alternata</name>
    <dbReference type="NCBI Taxonomy" id="5599"/>
    <lineage>
        <taxon>Eukaryota</taxon>
        <taxon>Fungi</taxon>
        <taxon>Dikarya</taxon>
        <taxon>Ascomycota</taxon>
        <taxon>Pezizomycotina</taxon>
        <taxon>Dothideomycetes</taxon>
        <taxon>Pleosporomycetidae</taxon>
        <taxon>Pleosporales</taxon>
        <taxon>Pleosporineae</taxon>
        <taxon>Pleosporaceae</taxon>
        <taxon>Alternaria</taxon>
        <taxon>Alternaria sect. Alternaria</taxon>
        <taxon>Alternaria alternata complex</taxon>
    </lineage>
</organism>
<evidence type="ECO:0000313" key="3">
    <source>
        <dbReference type="EMBL" id="RYN71982.1"/>
    </source>
</evidence>
<gene>
    <name evidence="3" type="ORF">AA0117_g9060</name>
</gene>
<keyword evidence="2" id="KW-0812">Transmembrane</keyword>
<feature type="region of interest" description="Disordered" evidence="1">
    <location>
        <begin position="47"/>
        <end position="66"/>
    </location>
</feature>
<reference evidence="4" key="1">
    <citation type="journal article" date="2019" name="bioRxiv">
        <title>Genomics, evolutionary history and diagnostics of the Alternaria alternata species group including apple and Asian pear pathotypes.</title>
        <authorList>
            <person name="Armitage A.D."/>
            <person name="Cockerton H.M."/>
            <person name="Sreenivasaprasad S."/>
            <person name="Woodhall J.W."/>
            <person name="Lane C.R."/>
            <person name="Harrison R.J."/>
            <person name="Clarkson J.P."/>
        </authorList>
    </citation>
    <scope>NUCLEOTIDE SEQUENCE [LARGE SCALE GENOMIC DNA]</scope>
    <source>
        <strain evidence="4">FERA 1177</strain>
    </source>
</reference>
<evidence type="ECO:0000256" key="1">
    <source>
        <dbReference type="SAM" id="MobiDB-lite"/>
    </source>
</evidence>
<dbReference type="EMBL" id="PDXD01000029">
    <property type="protein sequence ID" value="RYN71982.1"/>
    <property type="molecule type" value="Genomic_DNA"/>
</dbReference>
<sequence length="66" mass="6809">MNCTDPTMAASGNGVNANTIVGIVYGTLMLAIACTQLFFEYRKFRSSSGSEDAGASGMELNGGPVL</sequence>
<evidence type="ECO:0000256" key="2">
    <source>
        <dbReference type="SAM" id="Phobius"/>
    </source>
</evidence>
<accession>A0A4Q4NAK3</accession>
<proteinExistence type="predicted"/>
<evidence type="ECO:0000313" key="4">
    <source>
        <dbReference type="Proteomes" id="UP000291422"/>
    </source>
</evidence>